<dbReference type="AlphaFoldDB" id="A0A1Z5K6G5"/>
<feature type="compositionally biased region" description="Basic residues" evidence="1">
    <location>
        <begin position="88"/>
        <end position="106"/>
    </location>
</feature>
<name>A0A1Z5K6G5_FISSO</name>
<dbReference type="InParanoid" id="A0A1Z5K6G5"/>
<reference evidence="2 3" key="1">
    <citation type="journal article" date="2015" name="Plant Cell">
        <title>Oil accumulation by the oleaginous diatom Fistulifera solaris as revealed by the genome and transcriptome.</title>
        <authorList>
            <person name="Tanaka T."/>
            <person name="Maeda Y."/>
            <person name="Veluchamy A."/>
            <person name="Tanaka M."/>
            <person name="Abida H."/>
            <person name="Marechal E."/>
            <person name="Bowler C."/>
            <person name="Muto M."/>
            <person name="Sunaga Y."/>
            <person name="Tanaka M."/>
            <person name="Yoshino T."/>
            <person name="Taniguchi T."/>
            <person name="Fukuda Y."/>
            <person name="Nemoto M."/>
            <person name="Matsumoto M."/>
            <person name="Wong P.S."/>
            <person name="Aburatani S."/>
            <person name="Fujibuchi W."/>
        </authorList>
    </citation>
    <scope>NUCLEOTIDE SEQUENCE [LARGE SCALE GENOMIC DNA]</scope>
    <source>
        <strain evidence="2 3">JPCC DA0580</strain>
    </source>
</reference>
<evidence type="ECO:0000313" key="2">
    <source>
        <dbReference type="EMBL" id="GAX21824.1"/>
    </source>
</evidence>
<organism evidence="2 3">
    <name type="scientific">Fistulifera solaris</name>
    <name type="common">Oleaginous diatom</name>
    <dbReference type="NCBI Taxonomy" id="1519565"/>
    <lineage>
        <taxon>Eukaryota</taxon>
        <taxon>Sar</taxon>
        <taxon>Stramenopiles</taxon>
        <taxon>Ochrophyta</taxon>
        <taxon>Bacillariophyta</taxon>
        <taxon>Bacillariophyceae</taxon>
        <taxon>Bacillariophycidae</taxon>
        <taxon>Naviculales</taxon>
        <taxon>Naviculaceae</taxon>
        <taxon>Fistulifera</taxon>
    </lineage>
</organism>
<keyword evidence="3" id="KW-1185">Reference proteome</keyword>
<evidence type="ECO:0000313" key="3">
    <source>
        <dbReference type="Proteomes" id="UP000198406"/>
    </source>
</evidence>
<proteinExistence type="predicted"/>
<accession>A0A1Z5K6G5</accession>
<feature type="region of interest" description="Disordered" evidence="1">
    <location>
        <begin position="71"/>
        <end position="112"/>
    </location>
</feature>
<evidence type="ECO:0000256" key="1">
    <source>
        <dbReference type="SAM" id="MobiDB-lite"/>
    </source>
</evidence>
<comment type="caution">
    <text evidence="2">The sequence shown here is derived from an EMBL/GenBank/DDBJ whole genome shotgun (WGS) entry which is preliminary data.</text>
</comment>
<dbReference type="EMBL" id="BDSP01000173">
    <property type="protein sequence ID" value="GAX21824.1"/>
    <property type="molecule type" value="Genomic_DNA"/>
</dbReference>
<sequence>MNTEVTTTAEVNEELSCNNDDDDYTQCPLFMQSLPADFAAHPALAALASLIPTEDDMEAPPVPYVVIQREASEEEEEVTIPRGGGKVRAPKRRTHRRSAPYPKPKKPTTTTVGEAQLFLRLWKL</sequence>
<gene>
    <name evidence="2" type="ORF">FisN_30Hh024</name>
</gene>
<protein>
    <submittedName>
        <fullName evidence="2">Uncharacterized protein</fullName>
    </submittedName>
</protein>
<dbReference type="Proteomes" id="UP000198406">
    <property type="component" value="Unassembled WGS sequence"/>
</dbReference>